<evidence type="ECO:0000313" key="7">
    <source>
        <dbReference type="EMBL" id="UNM96788.1"/>
    </source>
</evidence>
<keyword evidence="3 6" id="KW-0812">Transmembrane</keyword>
<feature type="transmembrane region" description="Helical" evidence="6">
    <location>
        <begin position="304"/>
        <end position="325"/>
    </location>
</feature>
<evidence type="ECO:0000256" key="2">
    <source>
        <dbReference type="ARBA" id="ARBA00022475"/>
    </source>
</evidence>
<reference evidence="7 8" key="1">
    <citation type="submission" date="2022-03" db="EMBL/GenBank/DDBJ databases">
        <title>Ignatzschineria rhizosphaerae HR5S32.</title>
        <authorList>
            <person name="Sun J.Q."/>
            <person name="Feng J.Y."/>
        </authorList>
    </citation>
    <scope>NUCLEOTIDE SEQUENCE [LARGE SCALE GENOMIC DNA]</scope>
    <source>
        <strain evidence="7 8">HR5S32</strain>
    </source>
</reference>
<gene>
    <name evidence="7" type="ORF">MMG00_02725</name>
</gene>
<feature type="transmembrane region" description="Helical" evidence="6">
    <location>
        <begin position="271"/>
        <end position="292"/>
    </location>
</feature>
<feature type="transmembrane region" description="Helical" evidence="6">
    <location>
        <begin position="236"/>
        <end position="259"/>
    </location>
</feature>
<evidence type="ECO:0000256" key="6">
    <source>
        <dbReference type="SAM" id="Phobius"/>
    </source>
</evidence>
<dbReference type="NCBIfam" id="NF037997">
    <property type="entry name" value="Na_Pi_symport"/>
    <property type="match status" value="1"/>
</dbReference>
<name>A0ABY3X1N9_9GAMM</name>
<keyword evidence="2" id="KW-1003">Cell membrane</keyword>
<proteinExistence type="predicted"/>
<sequence>MVKKLLQNAGIITVITLLLYSFYLNASWLELCTGLAFFLFGMQIMQDGLTALAGGKLERILAKSTGTPIKSLIFGACSTVILQSTTVVSMLIIAFISANLITLVAGISIIIGANFGANAGIWLLALAGQNISLGPFAYPIIVIGILSSFMGKTAKSAGRVLIGIAFILLAIDLIRNGFSSFTQDFDILSYDLTGWSGTFILVGIGLVLTIILQSSHATIMLILTMVSLEQITTSQGFAVTIGAMVGSSIATGILGFIGSDRSGMRVAASHMIYSTTTGIIMLLLLNPVIYLIHKIVLITHINPLLEIALFYTFFSITGFLLFWPIKGYLAKFLERVIPALPEPQKIVDSTEEYTETDIEIDATQPRFLLEPALSSTQTATHAVIQELSYLSRISLEVICHILFLKTDVLSAKEISSRNINDYNDLEPVDADLLYRKHIKNLYSELLTFISKVEYHESDSQYQEILSTSQIIAFKLVSAVKNSHHLQKNLRYYLSKDQSPAQAFYISLREYIIYNLRIAYEIHFDQSEVRDNPEIIEKLHTLPLSELIEKSRKFEGEFRSNVYAALKENKINGFTTSSILNDLNYSTQIVESLFNILKIVAIQENNLLQNLDEILQINEAEL</sequence>
<dbReference type="Pfam" id="PF02690">
    <property type="entry name" value="Na_Pi_cotrans"/>
    <property type="match status" value="1"/>
</dbReference>
<dbReference type="EMBL" id="CP093379">
    <property type="protein sequence ID" value="UNM96788.1"/>
    <property type="molecule type" value="Genomic_DNA"/>
</dbReference>
<feature type="transmembrane region" description="Helical" evidence="6">
    <location>
        <begin position="72"/>
        <end position="96"/>
    </location>
</feature>
<feature type="transmembrane region" description="Helical" evidence="6">
    <location>
        <begin position="31"/>
        <end position="52"/>
    </location>
</feature>
<feature type="transmembrane region" description="Helical" evidence="6">
    <location>
        <begin position="157"/>
        <end position="178"/>
    </location>
</feature>
<dbReference type="PANTHER" id="PTHR10010">
    <property type="entry name" value="SOLUTE CARRIER FAMILY 34 SODIUM PHOSPHATE , MEMBER 2-RELATED"/>
    <property type="match status" value="1"/>
</dbReference>
<feature type="transmembrane region" description="Helical" evidence="6">
    <location>
        <begin position="103"/>
        <end position="125"/>
    </location>
</feature>
<evidence type="ECO:0000256" key="4">
    <source>
        <dbReference type="ARBA" id="ARBA00022989"/>
    </source>
</evidence>
<feature type="transmembrane region" description="Helical" evidence="6">
    <location>
        <begin position="131"/>
        <end position="150"/>
    </location>
</feature>
<evidence type="ECO:0000256" key="3">
    <source>
        <dbReference type="ARBA" id="ARBA00022692"/>
    </source>
</evidence>
<organism evidence="7 8">
    <name type="scientific">Ignatzschineria rhizosphaerae</name>
    <dbReference type="NCBI Taxonomy" id="2923279"/>
    <lineage>
        <taxon>Bacteria</taxon>
        <taxon>Pseudomonadati</taxon>
        <taxon>Pseudomonadota</taxon>
        <taxon>Gammaproteobacteria</taxon>
        <taxon>Cardiobacteriales</taxon>
        <taxon>Ignatzschineriaceae</taxon>
        <taxon>Ignatzschineria</taxon>
    </lineage>
</organism>
<comment type="subcellular location">
    <subcellularLocation>
        <location evidence="1">Cell membrane</location>
        <topology evidence="1">Multi-pass membrane protein</topology>
    </subcellularLocation>
</comment>
<feature type="transmembrane region" description="Helical" evidence="6">
    <location>
        <begin position="6"/>
        <end position="24"/>
    </location>
</feature>
<keyword evidence="8" id="KW-1185">Reference proteome</keyword>
<keyword evidence="5 6" id="KW-0472">Membrane</keyword>
<feature type="transmembrane region" description="Helical" evidence="6">
    <location>
        <begin position="198"/>
        <end position="224"/>
    </location>
</feature>
<dbReference type="PANTHER" id="PTHR10010:SF46">
    <property type="entry name" value="SODIUM-DEPENDENT PHOSPHATE TRANSPORT PROTEIN 2B"/>
    <property type="match status" value="1"/>
</dbReference>
<evidence type="ECO:0000256" key="5">
    <source>
        <dbReference type="ARBA" id="ARBA00023136"/>
    </source>
</evidence>
<dbReference type="RefSeq" id="WP_242151053.1">
    <property type="nucleotide sequence ID" value="NZ_CP093379.1"/>
</dbReference>
<evidence type="ECO:0000256" key="1">
    <source>
        <dbReference type="ARBA" id="ARBA00004651"/>
    </source>
</evidence>
<protein>
    <submittedName>
        <fullName evidence="7">Na/Pi symporter</fullName>
    </submittedName>
</protein>
<accession>A0ABY3X1N9</accession>
<dbReference type="Proteomes" id="UP000829542">
    <property type="component" value="Chromosome"/>
</dbReference>
<dbReference type="InterPro" id="IPR003841">
    <property type="entry name" value="Na/Pi_transpt"/>
</dbReference>
<keyword evidence="4 6" id="KW-1133">Transmembrane helix</keyword>
<evidence type="ECO:0000313" key="8">
    <source>
        <dbReference type="Proteomes" id="UP000829542"/>
    </source>
</evidence>